<reference evidence="1" key="2">
    <citation type="submission" date="2020-09" db="EMBL/GenBank/DDBJ databases">
        <authorList>
            <person name="Sun Q."/>
            <person name="Zhou Y."/>
        </authorList>
    </citation>
    <scope>NUCLEOTIDE SEQUENCE</scope>
    <source>
        <strain evidence="1">CGMCC 1.12408</strain>
    </source>
</reference>
<dbReference type="AlphaFoldDB" id="A0A916WBA2"/>
<reference evidence="1" key="1">
    <citation type="journal article" date="2014" name="Int. J. Syst. Evol. Microbiol.">
        <title>Complete genome sequence of Corynebacterium casei LMG S-19264T (=DSM 44701T), isolated from a smear-ripened cheese.</title>
        <authorList>
            <consortium name="US DOE Joint Genome Institute (JGI-PGF)"/>
            <person name="Walter F."/>
            <person name="Albersmeier A."/>
            <person name="Kalinowski J."/>
            <person name="Ruckert C."/>
        </authorList>
    </citation>
    <scope>NUCLEOTIDE SEQUENCE</scope>
    <source>
        <strain evidence="1">CGMCC 1.12408</strain>
    </source>
</reference>
<evidence type="ECO:0000313" key="2">
    <source>
        <dbReference type="Proteomes" id="UP000613512"/>
    </source>
</evidence>
<dbReference type="RefSeq" id="WP_188385219.1">
    <property type="nucleotide sequence ID" value="NZ_BMEY01000014.1"/>
</dbReference>
<keyword evidence="2" id="KW-1185">Reference proteome</keyword>
<organism evidence="1 2">
    <name type="scientific">Ornithinibacillus halotolerans</name>
    <dbReference type="NCBI Taxonomy" id="1274357"/>
    <lineage>
        <taxon>Bacteria</taxon>
        <taxon>Bacillati</taxon>
        <taxon>Bacillota</taxon>
        <taxon>Bacilli</taxon>
        <taxon>Bacillales</taxon>
        <taxon>Bacillaceae</taxon>
        <taxon>Ornithinibacillus</taxon>
    </lineage>
</organism>
<accession>A0A916WBA2</accession>
<name>A0A916WBA2_9BACI</name>
<dbReference type="Proteomes" id="UP000613512">
    <property type="component" value="Unassembled WGS sequence"/>
</dbReference>
<comment type="caution">
    <text evidence="1">The sequence shown here is derived from an EMBL/GenBank/DDBJ whole genome shotgun (WGS) entry which is preliminary data.</text>
</comment>
<protein>
    <recommendedName>
        <fullName evidence="3">NERD domain-containing protein</fullName>
    </recommendedName>
</protein>
<dbReference type="EMBL" id="BMEY01000014">
    <property type="protein sequence ID" value="GGA82609.1"/>
    <property type="molecule type" value="Genomic_DNA"/>
</dbReference>
<sequence length="307" mass="37116">MAQLIKLQNYITRYEWDIFRYPTQYIRLKQDNWKKLHYLWSNQDSLSFPFEEQADVPPRRKRKFFFRNKSNEETLEEIEKTEVLPDTEEELKHYFLNHLIPFQFKWATSTIMNVSFVDRQYYSDEKLEFFLKRFPDTYLLMYFPIFEIRKAPVEGEIILINPLGIEIIHMVEENPKVIIQATDDRSWIFDDGVHQKKHLSPVIALKRTEKIVKSILEKHFISFPIHKVILSRTNHINYVSEPYKTSIIGKLEYENWFDKKRTLSSPLKSIQLKAAEALLKHCQSSYVKRPEWEEENEQYDFFTNEGE</sequence>
<evidence type="ECO:0008006" key="3">
    <source>
        <dbReference type="Google" id="ProtNLM"/>
    </source>
</evidence>
<gene>
    <name evidence="1" type="ORF">GCM10008025_27240</name>
</gene>
<proteinExistence type="predicted"/>
<evidence type="ECO:0000313" key="1">
    <source>
        <dbReference type="EMBL" id="GGA82609.1"/>
    </source>
</evidence>